<dbReference type="RefSeq" id="WP_275232355.1">
    <property type="nucleotide sequence ID" value="NZ_JARDXE010000017.1"/>
</dbReference>
<reference evidence="1" key="1">
    <citation type="submission" date="2023-02" db="EMBL/GenBank/DDBJ databases">
        <title>A novel hydrolase synthesized by Rhodococcus erythropolis HQ is responsible for the detoxification of Zearalenone.</title>
        <authorList>
            <person name="Hu J."/>
            <person name="Xu J."/>
        </authorList>
    </citation>
    <scope>NUCLEOTIDE SEQUENCE</scope>
    <source>
        <strain evidence="1">HQ</strain>
    </source>
</reference>
<dbReference type="AlphaFoldDB" id="A0AAW6LQQ1"/>
<protein>
    <submittedName>
        <fullName evidence="1">Uncharacterized protein</fullName>
    </submittedName>
</protein>
<proteinExistence type="predicted"/>
<evidence type="ECO:0000313" key="1">
    <source>
        <dbReference type="EMBL" id="MDE8648118.1"/>
    </source>
</evidence>
<name>A0AAW6LQQ1_RHOSG</name>
<evidence type="ECO:0000313" key="2">
    <source>
        <dbReference type="Proteomes" id="UP001217325"/>
    </source>
</evidence>
<organism evidence="1 2">
    <name type="scientific">Rhodococcus qingshengii</name>
    <dbReference type="NCBI Taxonomy" id="334542"/>
    <lineage>
        <taxon>Bacteria</taxon>
        <taxon>Bacillati</taxon>
        <taxon>Actinomycetota</taxon>
        <taxon>Actinomycetes</taxon>
        <taxon>Mycobacteriales</taxon>
        <taxon>Nocardiaceae</taxon>
        <taxon>Rhodococcus</taxon>
        <taxon>Rhodococcus erythropolis group</taxon>
    </lineage>
</organism>
<accession>A0AAW6LQQ1</accession>
<dbReference type="EMBL" id="JARDXE010000017">
    <property type="protein sequence ID" value="MDE8648118.1"/>
    <property type="molecule type" value="Genomic_DNA"/>
</dbReference>
<comment type="caution">
    <text evidence="1">The sequence shown here is derived from an EMBL/GenBank/DDBJ whole genome shotgun (WGS) entry which is preliminary data.</text>
</comment>
<dbReference type="Proteomes" id="UP001217325">
    <property type="component" value="Unassembled WGS sequence"/>
</dbReference>
<sequence>MTSKTLAGRPINGYISRYTIGPMPQKPITQLVTALNAVFKFPEVEAIRWSQNTPYGPTPDESQFIVHRPRVQFRGDCAYPARDLDGFAYWRGEYPAGYMRTHAYPSLIRRDPEKYAGHKPVSVDDVTFTIDGVDRKDIHQAVGKFADRLVSGSFNVKLNELFGDPSTITATREEFAVETYEHD</sequence>
<gene>
    <name evidence="1" type="ORF">PXH69_24430</name>
</gene>